<dbReference type="AlphaFoldDB" id="A0A9E6UME5"/>
<evidence type="ECO:0000313" key="2">
    <source>
        <dbReference type="EMBL" id="QZN99955.1"/>
    </source>
</evidence>
<sequence>MRALLAAAFCLAAFPAVAASPDAWAAHEAEVAKTCAKASGLAKARTLKSVDFELHSVTRVAGQIASGRMKGTRETMLCLFVKKTRKATVSPVPPDAGW</sequence>
<gene>
    <name evidence="2" type="ORF">K6K41_25620</name>
</gene>
<name>A0A9E6UME5_9HYPH</name>
<dbReference type="Proteomes" id="UP000825701">
    <property type="component" value="Chromosome"/>
</dbReference>
<evidence type="ECO:0000313" key="3">
    <source>
        <dbReference type="Proteomes" id="UP000825701"/>
    </source>
</evidence>
<feature type="signal peptide" evidence="1">
    <location>
        <begin position="1"/>
        <end position="18"/>
    </location>
</feature>
<evidence type="ECO:0000256" key="1">
    <source>
        <dbReference type="SAM" id="SignalP"/>
    </source>
</evidence>
<feature type="chain" id="PRO_5039067101" evidence="1">
    <location>
        <begin position="19"/>
        <end position="98"/>
    </location>
</feature>
<accession>A0A9E6UME5</accession>
<dbReference type="EMBL" id="CP081869">
    <property type="protein sequence ID" value="QZN99955.1"/>
    <property type="molecule type" value="Genomic_DNA"/>
</dbReference>
<dbReference type="RefSeq" id="WP_261403089.1">
    <property type="nucleotide sequence ID" value="NZ_CP081869.1"/>
</dbReference>
<protein>
    <submittedName>
        <fullName evidence="2">Uncharacterized protein</fullName>
    </submittedName>
</protein>
<dbReference type="KEGG" id="cmet:K6K41_25620"/>
<keyword evidence="1" id="KW-0732">Signal</keyword>
<reference evidence="2" key="1">
    <citation type="submission" date="2021-08" db="EMBL/GenBank/DDBJ databases">
        <authorList>
            <person name="Zhang H."/>
            <person name="Xu M."/>
            <person name="Yu Z."/>
            <person name="Yang L."/>
            <person name="Cai Y."/>
        </authorList>
    </citation>
    <scope>NUCLEOTIDE SEQUENCE</scope>
    <source>
        <strain evidence="2">CHL1</strain>
    </source>
</reference>
<proteinExistence type="predicted"/>
<keyword evidence="3" id="KW-1185">Reference proteome</keyword>
<organism evidence="2 3">
    <name type="scientific">Chenggangzhangella methanolivorans</name>
    <dbReference type="NCBI Taxonomy" id="1437009"/>
    <lineage>
        <taxon>Bacteria</taxon>
        <taxon>Pseudomonadati</taxon>
        <taxon>Pseudomonadota</taxon>
        <taxon>Alphaproteobacteria</taxon>
        <taxon>Hyphomicrobiales</taxon>
        <taxon>Methylopilaceae</taxon>
        <taxon>Chenggangzhangella</taxon>
    </lineage>
</organism>